<name>A0AAX6PX27_HETGA</name>
<dbReference type="RefSeq" id="XP_004860372.1">
    <property type="nucleotide sequence ID" value="XM_004860315.2"/>
</dbReference>
<keyword evidence="2" id="KW-1185">Reference proteome</keyword>
<feature type="region of interest" description="Disordered" evidence="1">
    <location>
        <begin position="154"/>
        <end position="204"/>
    </location>
</feature>
<protein>
    <submittedName>
        <fullName evidence="3">Microtubule-associated protein 6</fullName>
    </submittedName>
</protein>
<dbReference type="Proteomes" id="UP000694906">
    <property type="component" value="Unplaced"/>
</dbReference>
<organism evidence="2 3">
    <name type="scientific">Heterocephalus glaber</name>
    <name type="common">Naked mole rat</name>
    <dbReference type="NCBI Taxonomy" id="10181"/>
    <lineage>
        <taxon>Eukaryota</taxon>
        <taxon>Metazoa</taxon>
        <taxon>Chordata</taxon>
        <taxon>Craniata</taxon>
        <taxon>Vertebrata</taxon>
        <taxon>Euteleostomi</taxon>
        <taxon>Mammalia</taxon>
        <taxon>Eutheria</taxon>
        <taxon>Euarchontoglires</taxon>
        <taxon>Glires</taxon>
        <taxon>Rodentia</taxon>
        <taxon>Hystricomorpha</taxon>
        <taxon>Bathyergidae</taxon>
        <taxon>Heterocephalus</taxon>
    </lineage>
</organism>
<evidence type="ECO:0000256" key="1">
    <source>
        <dbReference type="SAM" id="MobiDB-lite"/>
    </source>
</evidence>
<evidence type="ECO:0000313" key="2">
    <source>
        <dbReference type="Proteomes" id="UP000694906"/>
    </source>
</evidence>
<sequence>MLCCFPRPPGRSLRTPRRETTRQQVRGCFTRPRSFRTLARNRPTAMGSTGQVSPAPAPRCPETRESPGKVSLGSATRHLEPLIPGQIGNQSTESLAGVCTVSTVQAGIPHTPVETLGQDFQDNKTRCTFSVFDSSVELKSQVHPQDELLQDHLVPPESSDEAPQVPAPAHDDVPPVELMPTATAAPSPALTPQQEPGPETPSPPAAELQLLVALQQVLSLELYLRPTLDTYQQFPSLTDLVIIVFIVTLIFQRQVNDRII</sequence>
<feature type="region of interest" description="Disordered" evidence="1">
    <location>
        <begin position="41"/>
        <end position="70"/>
    </location>
</feature>
<dbReference type="KEGG" id="hgl:101714111"/>
<accession>A0AAX6PX27</accession>
<dbReference type="GeneID" id="101714111"/>
<proteinExistence type="predicted"/>
<gene>
    <name evidence="3" type="primary">LOC101714111</name>
</gene>
<dbReference type="AlphaFoldDB" id="A0AAX6PX27"/>
<feature type="compositionally biased region" description="Low complexity" evidence="1">
    <location>
        <begin position="180"/>
        <end position="192"/>
    </location>
</feature>
<evidence type="ECO:0000313" key="3">
    <source>
        <dbReference type="RefSeq" id="XP_004860372.1"/>
    </source>
</evidence>
<reference evidence="3" key="1">
    <citation type="submission" date="2025-08" db="UniProtKB">
        <authorList>
            <consortium name="RefSeq"/>
        </authorList>
    </citation>
    <scope>IDENTIFICATION</scope>
</reference>